<dbReference type="InterPro" id="IPR002938">
    <property type="entry name" value="FAD-bd"/>
</dbReference>
<dbReference type="InterPro" id="IPR036188">
    <property type="entry name" value="FAD/NAD-bd_sf"/>
</dbReference>
<dbReference type="InterPro" id="IPR050493">
    <property type="entry name" value="FAD-dep_Monooxygenase_BioMet"/>
</dbReference>
<evidence type="ECO:0000313" key="8">
    <source>
        <dbReference type="EMBL" id="KAJ3552471.1"/>
    </source>
</evidence>
<feature type="domain" description="FAD-binding" evidence="7">
    <location>
        <begin position="2"/>
        <end position="313"/>
    </location>
</feature>
<dbReference type="PANTHER" id="PTHR13789">
    <property type="entry name" value="MONOOXYGENASE"/>
    <property type="match status" value="1"/>
</dbReference>
<evidence type="ECO:0000256" key="2">
    <source>
        <dbReference type="ARBA" id="ARBA00007992"/>
    </source>
</evidence>
<keyword evidence="4" id="KW-0274">FAD</keyword>
<evidence type="ECO:0000256" key="3">
    <source>
        <dbReference type="ARBA" id="ARBA00022630"/>
    </source>
</evidence>
<evidence type="ECO:0000256" key="6">
    <source>
        <dbReference type="ARBA" id="ARBA00023033"/>
    </source>
</evidence>
<dbReference type="SUPFAM" id="SSF51905">
    <property type="entry name" value="FAD/NAD(P)-binding domain"/>
    <property type="match status" value="1"/>
</dbReference>
<dbReference type="AlphaFoldDB" id="A0A9W8N3J4"/>
<dbReference type="GO" id="GO:0071949">
    <property type="term" value="F:FAD binding"/>
    <property type="evidence" value="ECO:0007669"/>
    <property type="project" value="InterPro"/>
</dbReference>
<accession>A0A9W8N3J4</accession>
<comment type="pathway">
    <text evidence="1">Secondary metabolite biosynthesis.</text>
</comment>
<reference evidence="8" key="1">
    <citation type="submission" date="2022-07" db="EMBL/GenBank/DDBJ databases">
        <title>Genome Sequence of Xylaria arbuscula.</title>
        <authorList>
            <person name="Buettner E."/>
        </authorList>
    </citation>
    <scope>NUCLEOTIDE SEQUENCE</scope>
    <source>
        <strain evidence="8">VT107</strain>
    </source>
</reference>
<evidence type="ECO:0000259" key="7">
    <source>
        <dbReference type="Pfam" id="PF01494"/>
    </source>
</evidence>
<comment type="similarity">
    <text evidence="2">Belongs to the paxM FAD-dependent monooxygenase family.</text>
</comment>
<dbReference type="Pfam" id="PF01494">
    <property type="entry name" value="FAD_binding_3"/>
    <property type="match status" value="1"/>
</dbReference>
<evidence type="ECO:0000256" key="4">
    <source>
        <dbReference type="ARBA" id="ARBA00022827"/>
    </source>
</evidence>
<keyword evidence="3" id="KW-0285">Flavoprotein</keyword>
<comment type="caution">
    <text evidence="8">The sequence shown here is derived from an EMBL/GenBank/DDBJ whole genome shotgun (WGS) entry which is preliminary data.</text>
</comment>
<dbReference type="PANTHER" id="PTHR13789:SF215">
    <property type="entry name" value="FAD-BINDING DOMAIN-CONTAINING PROTEIN-RELATED"/>
    <property type="match status" value="1"/>
</dbReference>
<dbReference type="EMBL" id="JANPWZ010003475">
    <property type="protein sequence ID" value="KAJ3552471.1"/>
    <property type="molecule type" value="Genomic_DNA"/>
</dbReference>
<evidence type="ECO:0000256" key="1">
    <source>
        <dbReference type="ARBA" id="ARBA00005179"/>
    </source>
</evidence>
<dbReference type="GO" id="GO:0004497">
    <property type="term" value="F:monooxygenase activity"/>
    <property type="evidence" value="ECO:0007669"/>
    <property type="project" value="UniProtKB-KW"/>
</dbReference>
<proteinExistence type="inferred from homology"/>
<evidence type="ECO:0000313" key="9">
    <source>
        <dbReference type="Proteomes" id="UP001148614"/>
    </source>
</evidence>
<protein>
    <recommendedName>
        <fullName evidence="7">FAD-binding domain-containing protein</fullName>
    </recommendedName>
</protein>
<keyword evidence="5" id="KW-0560">Oxidoreductase</keyword>
<evidence type="ECO:0000256" key="5">
    <source>
        <dbReference type="ARBA" id="ARBA00023002"/>
    </source>
</evidence>
<dbReference type="PRINTS" id="PR00420">
    <property type="entry name" value="RNGMNOXGNASE"/>
</dbReference>
<keyword evidence="9" id="KW-1185">Reference proteome</keyword>
<name>A0A9W8N3J4_9PEZI</name>
<keyword evidence="6" id="KW-0503">Monooxygenase</keyword>
<dbReference type="VEuPathDB" id="FungiDB:F4678DRAFT_168269"/>
<dbReference type="Gene3D" id="3.50.50.60">
    <property type="entry name" value="FAD/NAD(P)-binding domain"/>
    <property type="match status" value="1"/>
</dbReference>
<sequence length="337" mass="37352">MKVIVVGAGIGGLSVAIALNRAEHDVEVYESSSFLNEVGAAIHIAPNAVRVLKSWDIDFETLYPAYCEAIKFYSADLEKVETIVTLKEGQEKLGIQEPWLMTHRVDIHSNLRAQAEKGFKGRSVKIRLNSKVESVNAETGEVHFQDGRTVRGDLVIGADGLHTRTVTAIASNGRDKVNTGQKVFRFLVPMEKVVENPLVKELVDKFGQKQTSGIALGRRERMIIYPCRSGTLLNCALIVYTEDHLGPESSWNSAGRLEDLMEVLEGADERIKEFVRAAEDIKNWTLVTRDPPKTFVKGKLALLGDAAHPMLPRKCFRSLRPGSHVDYGVPKNCCTNL</sequence>
<dbReference type="SUPFAM" id="SSF54373">
    <property type="entry name" value="FAD-linked reductases, C-terminal domain"/>
    <property type="match status" value="1"/>
</dbReference>
<dbReference type="Proteomes" id="UP001148614">
    <property type="component" value="Unassembled WGS sequence"/>
</dbReference>
<gene>
    <name evidence="8" type="ORF">NPX13_g11102</name>
</gene>
<organism evidence="8 9">
    <name type="scientific">Xylaria arbuscula</name>
    <dbReference type="NCBI Taxonomy" id="114810"/>
    <lineage>
        <taxon>Eukaryota</taxon>
        <taxon>Fungi</taxon>
        <taxon>Dikarya</taxon>
        <taxon>Ascomycota</taxon>
        <taxon>Pezizomycotina</taxon>
        <taxon>Sordariomycetes</taxon>
        <taxon>Xylariomycetidae</taxon>
        <taxon>Xylariales</taxon>
        <taxon>Xylariaceae</taxon>
        <taxon>Xylaria</taxon>
    </lineage>
</organism>